<dbReference type="EMBL" id="VICD02000239">
    <property type="protein sequence ID" value="KAB8174007.1"/>
    <property type="molecule type" value="Genomic_DNA"/>
</dbReference>
<dbReference type="Proteomes" id="UP000320431">
    <property type="component" value="Unassembled WGS sequence"/>
</dbReference>
<evidence type="ECO:0000256" key="6">
    <source>
        <dbReference type="ARBA" id="ARBA00038076"/>
    </source>
</evidence>
<protein>
    <submittedName>
        <fullName evidence="8">FtsX-like permease family protein</fullName>
    </submittedName>
</protein>
<dbReference type="PANTHER" id="PTHR30572:SF4">
    <property type="entry name" value="ABC TRANSPORTER PERMEASE YTRF"/>
    <property type="match status" value="1"/>
</dbReference>
<dbReference type="InterPro" id="IPR050250">
    <property type="entry name" value="Macrolide_Exporter_MacB"/>
</dbReference>
<organism evidence="8 9">
    <name type="scientific">Marilutibacter maris</name>
    <dbReference type="NCBI Taxonomy" id="1605891"/>
    <lineage>
        <taxon>Bacteria</taxon>
        <taxon>Pseudomonadati</taxon>
        <taxon>Pseudomonadota</taxon>
        <taxon>Gammaproteobacteria</taxon>
        <taxon>Lysobacterales</taxon>
        <taxon>Lysobacteraceae</taxon>
        <taxon>Marilutibacter</taxon>
    </lineage>
</organism>
<reference evidence="8 9" key="1">
    <citation type="submission" date="2019-10" db="EMBL/GenBank/DDBJ databases">
        <title>Lysobacter alkalisoli sp. nov., isolated from saline-alkaline soil.</title>
        <authorList>
            <person name="Sun J.-Q."/>
        </authorList>
    </citation>
    <scope>NUCLEOTIDE SEQUENCE [LARGE SCALE GENOMIC DNA]</scope>
    <source>
        <strain evidence="8 9">KCTC 42381</strain>
    </source>
</reference>
<dbReference type="PANTHER" id="PTHR30572">
    <property type="entry name" value="MEMBRANE COMPONENT OF TRANSPORTER-RELATED"/>
    <property type="match status" value="1"/>
</dbReference>
<dbReference type="InterPro" id="IPR003838">
    <property type="entry name" value="ABC3_permease_C"/>
</dbReference>
<evidence type="ECO:0000259" key="7">
    <source>
        <dbReference type="Pfam" id="PF02687"/>
    </source>
</evidence>
<evidence type="ECO:0000256" key="4">
    <source>
        <dbReference type="ARBA" id="ARBA00022989"/>
    </source>
</evidence>
<sequence length="412" mass="44328">MDMMPILSSLKKRRVATGLVVAQIALCCAVLCNLLSIIGERVGRMQRESGVDEEHVVVLQVAGGTVNDDAAAIARGDIATIQALPGVVAVSASSLVPFANGAWNNVVNISQGQPLPNLSASTYMGGEQLVNALGLDIVAGRDFLPGEFVDWGARGPGGESSPLPSAIITRAVAEELFPGRSAVGEVVYSIGDTPLHVVGVVERLVRARDGGSLVDYQHSILLPARLPYEGFARYVIRVKDPADRERVLEAAGSAVLENHQGRVIVRQYTKTLQELRQDYYRKDRAMVLLLVTFCIALLTVAALGIVGLASFWVTQRTRQIGVRRALGATRTDIVRYFQTENFLLSSAGIVLGMLFAYAINRWLMDAYEMSRLSLAYLPAGALVIWLLGQVAVLLPARRAAAVPPAMATRNAL</sequence>
<keyword evidence="5" id="KW-0472">Membrane</keyword>
<evidence type="ECO:0000256" key="1">
    <source>
        <dbReference type="ARBA" id="ARBA00004651"/>
    </source>
</evidence>
<dbReference type="GO" id="GO:0022857">
    <property type="term" value="F:transmembrane transporter activity"/>
    <property type="evidence" value="ECO:0007669"/>
    <property type="project" value="TreeGrafter"/>
</dbReference>
<comment type="similarity">
    <text evidence="6">Belongs to the ABC-4 integral membrane protein family.</text>
</comment>
<gene>
    <name evidence="8" type="ORF">FKV24_013905</name>
</gene>
<evidence type="ECO:0000256" key="2">
    <source>
        <dbReference type="ARBA" id="ARBA00022475"/>
    </source>
</evidence>
<comment type="subcellular location">
    <subcellularLocation>
        <location evidence="1">Cell membrane</location>
        <topology evidence="1">Multi-pass membrane protein</topology>
    </subcellularLocation>
</comment>
<evidence type="ECO:0000256" key="3">
    <source>
        <dbReference type="ARBA" id="ARBA00022692"/>
    </source>
</evidence>
<dbReference type="Pfam" id="PF02687">
    <property type="entry name" value="FtsX"/>
    <property type="match status" value="1"/>
</dbReference>
<feature type="domain" description="ABC3 transporter permease C-terminal" evidence="7">
    <location>
        <begin position="293"/>
        <end position="403"/>
    </location>
</feature>
<keyword evidence="2" id="KW-1003">Cell membrane</keyword>
<evidence type="ECO:0000313" key="8">
    <source>
        <dbReference type="EMBL" id="KAB8174007.1"/>
    </source>
</evidence>
<evidence type="ECO:0000256" key="5">
    <source>
        <dbReference type="ARBA" id="ARBA00023136"/>
    </source>
</evidence>
<keyword evidence="4" id="KW-1133">Transmembrane helix</keyword>
<accession>A0A508AL62</accession>
<dbReference type="AlphaFoldDB" id="A0A508AL62"/>
<name>A0A508AL62_9GAMM</name>
<comment type="caution">
    <text evidence="8">The sequence shown here is derived from an EMBL/GenBank/DDBJ whole genome shotgun (WGS) entry which is preliminary data.</text>
</comment>
<keyword evidence="3" id="KW-0812">Transmembrane</keyword>
<evidence type="ECO:0000313" key="9">
    <source>
        <dbReference type="Proteomes" id="UP000320431"/>
    </source>
</evidence>
<proteinExistence type="inferred from homology"/>
<dbReference type="GO" id="GO:0005886">
    <property type="term" value="C:plasma membrane"/>
    <property type="evidence" value="ECO:0007669"/>
    <property type="project" value="UniProtKB-SubCell"/>
</dbReference>
<dbReference type="RefSeq" id="WP_141482799.1">
    <property type="nucleotide sequence ID" value="NZ_VICD02000239.1"/>
</dbReference>